<comment type="subcellular location">
    <subcellularLocation>
        <location evidence="1">Cell membrane</location>
        <topology evidence="1">Peripheral membrane protein</topology>
    </subcellularLocation>
</comment>
<evidence type="ECO:0000259" key="11">
    <source>
        <dbReference type="PROSITE" id="PS50893"/>
    </source>
</evidence>
<evidence type="ECO:0000256" key="9">
    <source>
        <dbReference type="ARBA" id="ARBA00023136"/>
    </source>
</evidence>
<dbReference type="GO" id="GO:0016887">
    <property type="term" value="F:ATP hydrolysis activity"/>
    <property type="evidence" value="ECO:0007669"/>
    <property type="project" value="InterPro"/>
</dbReference>
<evidence type="ECO:0000256" key="4">
    <source>
        <dbReference type="ARBA" id="ARBA00022475"/>
    </source>
</evidence>
<dbReference type="FunFam" id="3.40.50.300:FF:001422">
    <property type="entry name" value="Cobalt ABC transporter ATP-binding protein"/>
    <property type="match status" value="1"/>
</dbReference>
<accession>A0A9X2FNQ0</accession>
<evidence type="ECO:0000256" key="3">
    <source>
        <dbReference type="ARBA" id="ARBA00022448"/>
    </source>
</evidence>
<dbReference type="GO" id="GO:0005524">
    <property type="term" value="F:ATP binding"/>
    <property type="evidence" value="ECO:0007669"/>
    <property type="project" value="UniProtKB-KW"/>
</dbReference>
<keyword evidence="4" id="KW-1003">Cell membrane</keyword>
<sequence>MVESLISFRNFSFQYESQAEETLKDINLDIYPGEKVLIAGASGSGKSTLGRCINGLIPHAYPGIVKGNCFVNGKSVVDSSLFELSFDVGTVLQDSDSQFVGLTVAEDIAFSLENDCIAQEEMKRAVANWSQKLKLTELLQHSPQEISGGQKQRVAMAGVLIDESQILLFDEPLASLDPAAEVASMQLIENLAKKQGLTVVIIEHRIEEVLFADIDRLVILQDGKIVANGKPANILKTSKLKTLGLREPLYISAVKKSGISIETCKKIEHPETIEGAGLADKLIEWTAKTNLLQKKGSDTELLRLSNLNFAYENGKRIISNLSLTINQGEIISLVGRNGTGKSTLSNIITGFLEPQSGSMYLREKNLTDLSVKQRASYIGYILQDPNQMISKTTVYDEVASGLELRKVTKEKIEKRVKKILQICGLYEMRNWPITALSFGQKKRVTIAAILVLEPEIIILDEPTAGQDLKHYTEIMTFLEELQKKRQLTIILITHDMHLMLEYTNRTIVLDGGKIIKDDVPARVLTDENILQRASLAKTSLYTLAKRFNVPSATDFVAKFIQAERQER</sequence>
<dbReference type="InterPro" id="IPR050095">
    <property type="entry name" value="ECF_ABC_transporter_ATP-bd"/>
</dbReference>
<keyword evidence="3" id="KW-0813">Transport</keyword>
<dbReference type="InterPro" id="IPR003439">
    <property type="entry name" value="ABC_transporter-like_ATP-bd"/>
</dbReference>
<dbReference type="InterPro" id="IPR017871">
    <property type="entry name" value="ABC_transporter-like_CS"/>
</dbReference>
<keyword evidence="13" id="KW-1185">Reference proteome</keyword>
<dbReference type="PROSITE" id="PS50893">
    <property type="entry name" value="ABC_TRANSPORTER_2"/>
    <property type="match status" value="2"/>
</dbReference>
<feature type="domain" description="ABC transporter" evidence="11">
    <location>
        <begin position="302"/>
        <end position="536"/>
    </location>
</feature>
<evidence type="ECO:0000256" key="5">
    <source>
        <dbReference type="ARBA" id="ARBA00022737"/>
    </source>
</evidence>
<evidence type="ECO:0000313" key="12">
    <source>
        <dbReference type="EMBL" id="MCP0888084.1"/>
    </source>
</evidence>
<dbReference type="Pfam" id="PF00005">
    <property type="entry name" value="ABC_tran"/>
    <property type="match status" value="2"/>
</dbReference>
<evidence type="ECO:0000256" key="2">
    <source>
        <dbReference type="ARBA" id="ARBA00005417"/>
    </source>
</evidence>
<evidence type="ECO:0000256" key="10">
    <source>
        <dbReference type="ARBA" id="ARBA00025157"/>
    </source>
</evidence>
<comment type="similarity">
    <text evidence="2">Belongs to the ABC transporter superfamily.</text>
</comment>
<dbReference type="FunFam" id="3.40.50.300:FF:000224">
    <property type="entry name" value="Energy-coupling factor transporter ATP-binding protein EcfA"/>
    <property type="match status" value="1"/>
</dbReference>
<dbReference type="PANTHER" id="PTHR43553">
    <property type="entry name" value="HEAVY METAL TRANSPORTER"/>
    <property type="match status" value="1"/>
</dbReference>
<dbReference type="Gene3D" id="3.40.50.300">
    <property type="entry name" value="P-loop containing nucleotide triphosphate hydrolases"/>
    <property type="match status" value="2"/>
</dbReference>
<keyword evidence="8" id="KW-1278">Translocase</keyword>
<dbReference type="AlphaFoldDB" id="A0A9X2FNQ0"/>
<keyword evidence="5" id="KW-0677">Repeat</keyword>
<dbReference type="SMART" id="SM00382">
    <property type="entry name" value="AAA"/>
    <property type="match status" value="2"/>
</dbReference>
<protein>
    <submittedName>
        <fullName evidence="12">ABC transporter ATP-binding protein</fullName>
    </submittedName>
</protein>
<organism evidence="12 13">
    <name type="scientific">Ligilactobacillus ubinensis</name>
    <dbReference type="NCBI Taxonomy" id="2876789"/>
    <lineage>
        <taxon>Bacteria</taxon>
        <taxon>Bacillati</taxon>
        <taxon>Bacillota</taxon>
        <taxon>Bacilli</taxon>
        <taxon>Lactobacillales</taxon>
        <taxon>Lactobacillaceae</taxon>
        <taxon>Ligilactobacillus</taxon>
    </lineage>
</organism>
<dbReference type="InterPro" id="IPR027417">
    <property type="entry name" value="P-loop_NTPase"/>
</dbReference>
<dbReference type="PANTHER" id="PTHR43553:SF26">
    <property type="entry name" value="ABC TRANSPORTER ATP-BINDING PROTEIN BC_2655-RELATED"/>
    <property type="match status" value="1"/>
</dbReference>
<dbReference type="Pfam" id="PF12558">
    <property type="entry name" value="DUF3744"/>
    <property type="match status" value="1"/>
</dbReference>
<reference evidence="12 13" key="1">
    <citation type="journal article" date="2023" name="Int. J. Syst. Evol. Microbiol.">
        <title>Ligilactobacillus ubinensis sp. nov., a novel species isolated from the wild ferment of a durian fruit (Durio zibethinus).</title>
        <authorList>
            <person name="Heng Y.C."/>
            <person name="Menon N."/>
            <person name="Chen B."/>
            <person name="Loo B.Z.L."/>
            <person name="Wong G.W.J."/>
            <person name="Lim A.C.H."/>
            <person name="Silvaraju S."/>
            <person name="Kittelmann S."/>
        </authorList>
    </citation>
    <scope>NUCLEOTIDE SEQUENCE [LARGE SCALE GENOMIC DNA]</scope>
    <source>
        <strain evidence="12 13">WILCCON 0076</strain>
    </source>
</reference>
<dbReference type="GO" id="GO:0043190">
    <property type="term" value="C:ATP-binding cassette (ABC) transporter complex"/>
    <property type="evidence" value="ECO:0007669"/>
    <property type="project" value="TreeGrafter"/>
</dbReference>
<dbReference type="RefSeq" id="WP_253362250.1">
    <property type="nucleotide sequence ID" value="NZ_JAIULA010000040.1"/>
</dbReference>
<evidence type="ECO:0000256" key="1">
    <source>
        <dbReference type="ARBA" id="ARBA00004202"/>
    </source>
</evidence>
<evidence type="ECO:0000256" key="8">
    <source>
        <dbReference type="ARBA" id="ARBA00022967"/>
    </source>
</evidence>
<dbReference type="CDD" id="cd03225">
    <property type="entry name" value="ABC_cobalt_CbiO_domain1"/>
    <property type="match status" value="2"/>
</dbReference>
<dbReference type="SUPFAM" id="SSF52540">
    <property type="entry name" value="P-loop containing nucleoside triphosphate hydrolases"/>
    <property type="match status" value="2"/>
</dbReference>
<gene>
    <name evidence="12" type="ORF">LB941_12160</name>
</gene>
<dbReference type="NCBIfam" id="NF010167">
    <property type="entry name" value="PRK13648.1"/>
    <property type="match status" value="2"/>
</dbReference>
<name>A0A9X2FNQ0_9LACO</name>
<dbReference type="PROSITE" id="PS00211">
    <property type="entry name" value="ABC_TRANSPORTER_1"/>
    <property type="match status" value="2"/>
</dbReference>
<feature type="domain" description="ABC transporter" evidence="11">
    <location>
        <begin position="6"/>
        <end position="247"/>
    </location>
</feature>
<dbReference type="EMBL" id="JAIULA010000040">
    <property type="protein sequence ID" value="MCP0888084.1"/>
    <property type="molecule type" value="Genomic_DNA"/>
</dbReference>
<evidence type="ECO:0000256" key="6">
    <source>
        <dbReference type="ARBA" id="ARBA00022741"/>
    </source>
</evidence>
<dbReference type="Proteomes" id="UP001139006">
    <property type="component" value="Unassembled WGS sequence"/>
</dbReference>
<proteinExistence type="inferred from homology"/>
<keyword evidence="7 12" id="KW-0067">ATP-binding</keyword>
<keyword evidence="9" id="KW-0472">Membrane</keyword>
<dbReference type="InterPro" id="IPR003593">
    <property type="entry name" value="AAA+_ATPase"/>
</dbReference>
<dbReference type="InterPro" id="IPR022216">
    <property type="entry name" value="ABC_Co_transporter"/>
</dbReference>
<dbReference type="GO" id="GO:0042626">
    <property type="term" value="F:ATPase-coupled transmembrane transporter activity"/>
    <property type="evidence" value="ECO:0007669"/>
    <property type="project" value="TreeGrafter"/>
</dbReference>
<keyword evidence="6" id="KW-0547">Nucleotide-binding</keyword>
<comment type="function">
    <text evidence="10">Probably part of an ABC transporter complex. Responsible for energy coupling to the transport system.</text>
</comment>
<dbReference type="InterPro" id="IPR015856">
    <property type="entry name" value="ABC_transpr_CbiO/EcfA_su"/>
</dbReference>
<evidence type="ECO:0000313" key="13">
    <source>
        <dbReference type="Proteomes" id="UP001139006"/>
    </source>
</evidence>
<evidence type="ECO:0000256" key="7">
    <source>
        <dbReference type="ARBA" id="ARBA00022840"/>
    </source>
</evidence>
<comment type="caution">
    <text evidence="12">The sequence shown here is derived from an EMBL/GenBank/DDBJ whole genome shotgun (WGS) entry which is preliminary data.</text>
</comment>